<accession>A0A7V3VTK2</accession>
<sequence>MDPERLNRPEQRERAEHSQYRYACSIILFAGNAEIAFGLLQDQPERLNRPNKRNSLEIFEDLYRIGREKRMNSKGRLIESSLSQPIPQKCGMKGGDEHGQDNSFRRFRKSG</sequence>
<protein>
    <submittedName>
        <fullName evidence="2">Uncharacterized protein</fullName>
    </submittedName>
</protein>
<feature type="compositionally biased region" description="Basic and acidic residues" evidence="1">
    <location>
        <begin position="94"/>
        <end position="104"/>
    </location>
</feature>
<dbReference type="EMBL" id="DTOZ01000047">
    <property type="protein sequence ID" value="HGE77683.1"/>
    <property type="molecule type" value="Genomic_DNA"/>
</dbReference>
<organism evidence="2">
    <name type="scientific">candidate division WOR-3 bacterium</name>
    <dbReference type="NCBI Taxonomy" id="2052148"/>
    <lineage>
        <taxon>Bacteria</taxon>
        <taxon>Bacteria division WOR-3</taxon>
    </lineage>
</organism>
<evidence type="ECO:0000313" key="2">
    <source>
        <dbReference type="EMBL" id="HGE77683.1"/>
    </source>
</evidence>
<feature type="region of interest" description="Disordered" evidence="1">
    <location>
        <begin position="85"/>
        <end position="111"/>
    </location>
</feature>
<proteinExistence type="predicted"/>
<gene>
    <name evidence="2" type="ORF">ENX68_01620</name>
</gene>
<comment type="caution">
    <text evidence="2">The sequence shown here is derived from an EMBL/GenBank/DDBJ whole genome shotgun (WGS) entry which is preliminary data.</text>
</comment>
<name>A0A7V3VTK2_UNCW3</name>
<dbReference type="AlphaFoldDB" id="A0A7V3VTK2"/>
<reference evidence="2" key="1">
    <citation type="journal article" date="2020" name="mSystems">
        <title>Genome- and Community-Level Interaction Insights into Carbon Utilization and Element Cycling Functions of Hydrothermarchaeota in Hydrothermal Sediment.</title>
        <authorList>
            <person name="Zhou Z."/>
            <person name="Liu Y."/>
            <person name="Xu W."/>
            <person name="Pan J."/>
            <person name="Luo Z.H."/>
            <person name="Li M."/>
        </authorList>
    </citation>
    <scope>NUCLEOTIDE SEQUENCE [LARGE SCALE GENOMIC DNA]</scope>
    <source>
        <strain evidence="2">SpSt-961</strain>
    </source>
</reference>
<evidence type="ECO:0000256" key="1">
    <source>
        <dbReference type="SAM" id="MobiDB-lite"/>
    </source>
</evidence>